<keyword evidence="3" id="KW-1185">Reference proteome</keyword>
<dbReference type="RefSeq" id="WP_278099827.1">
    <property type="nucleotide sequence ID" value="NZ_CP091092.1"/>
</dbReference>
<protein>
    <submittedName>
        <fullName evidence="2">Uncharacterized protein</fullName>
    </submittedName>
</protein>
<organism evidence="2 3">
    <name type="scientific">Methanomicrobium antiquum</name>
    <dbReference type="NCBI Taxonomy" id="487686"/>
    <lineage>
        <taxon>Archaea</taxon>
        <taxon>Methanobacteriati</taxon>
        <taxon>Methanobacteriota</taxon>
        <taxon>Stenosarchaea group</taxon>
        <taxon>Methanomicrobia</taxon>
        <taxon>Methanomicrobiales</taxon>
        <taxon>Methanomicrobiaceae</taxon>
        <taxon>Methanomicrobium</taxon>
    </lineage>
</organism>
<evidence type="ECO:0000256" key="1">
    <source>
        <dbReference type="SAM" id="Phobius"/>
    </source>
</evidence>
<dbReference type="GeneID" id="79948915"/>
<keyword evidence="1" id="KW-1133">Transmembrane helix</keyword>
<evidence type="ECO:0000313" key="2">
    <source>
        <dbReference type="EMBL" id="WFN36989.1"/>
    </source>
</evidence>
<dbReference type="EMBL" id="CP091092">
    <property type="protein sequence ID" value="WFN36989.1"/>
    <property type="molecule type" value="Genomic_DNA"/>
</dbReference>
<dbReference type="KEGG" id="manq:L1994_00930"/>
<reference evidence="2" key="1">
    <citation type="submission" date="2022-01" db="EMBL/GenBank/DDBJ databases">
        <title>Complete genome of Methanomicrobium antiquum DSM 21220.</title>
        <authorList>
            <person name="Chen S.-C."/>
            <person name="You Y.-T."/>
            <person name="Zhou Y.-Z."/>
            <person name="Lai M.-C."/>
        </authorList>
    </citation>
    <scope>NUCLEOTIDE SEQUENCE</scope>
    <source>
        <strain evidence="2">DSM 21220</strain>
    </source>
</reference>
<name>A0AAF0FQZ6_9EURY</name>
<dbReference type="Proteomes" id="UP001218895">
    <property type="component" value="Chromosome"/>
</dbReference>
<keyword evidence="1" id="KW-0472">Membrane</keyword>
<gene>
    <name evidence="2" type="ORF">L1994_00930</name>
</gene>
<keyword evidence="1" id="KW-0812">Transmembrane</keyword>
<sequence>MNNSGIYLIIGVFFIISGVITSGCIGNSEIKNGDTQVTQDEALVIALNDPLLLEESEDEELMAPEIEIVTREDKTRLYKFVFMLEDPPGRAGKTVTVVVAENGSLYYHRMFGGAMVTPVFPEMLNDTRPDDVKEIGALVKNFYPSVSVRDGDLNVKLESVEFNSKYSLYYFVVHAMFIKDAATPEAVKNIPPDPLAIGEVYACGRNPENFTSEFCGRRWDGDAVGFSLKTDPLPADCSGCTIKIDSLFEREGNWSFKVF</sequence>
<evidence type="ECO:0000313" key="3">
    <source>
        <dbReference type="Proteomes" id="UP001218895"/>
    </source>
</evidence>
<feature type="transmembrane region" description="Helical" evidence="1">
    <location>
        <begin position="6"/>
        <end position="26"/>
    </location>
</feature>
<dbReference type="AlphaFoldDB" id="A0AAF0FQZ6"/>
<proteinExistence type="predicted"/>
<accession>A0AAF0FQZ6</accession>